<gene>
    <name evidence="1" type="ORF">TTEB3V08_LOCUS9413</name>
</gene>
<proteinExistence type="predicted"/>
<name>A0A7R9IN32_9NEOP</name>
<dbReference type="Gene3D" id="3.30.60.30">
    <property type="match status" value="1"/>
</dbReference>
<evidence type="ECO:0008006" key="2">
    <source>
        <dbReference type="Google" id="ProtNLM"/>
    </source>
</evidence>
<sequence>MVDGFTSLLTTLLDDSPHLVGYKEDNSSSVAGVMLEVEALSVRYKPPPKECPTTCSDIWEPVCAGEDLYTIRTFQNLCSVELQECNTKVSTMQNKRNRELAGATDFNRVRHFLIGRVLHMLNRYPMIPTICLALVIMSLKGIHQAIPAAKCVLSGEEVVTLTPKQRNTQVSNITIGCPGHKSYQVEGLFLGAATRRHSTVILCERQLERRGSPSAGYAASLGESREGHAGHMTEGWSLIGSPPDPTYGFFTLENVEHLSYASLRLPSQL</sequence>
<accession>A0A7R9IN32</accession>
<protein>
    <recommendedName>
        <fullName evidence="2">Kazal-like domain-containing protein</fullName>
    </recommendedName>
</protein>
<dbReference type="AlphaFoldDB" id="A0A7R9IN32"/>
<dbReference type="SUPFAM" id="SSF100895">
    <property type="entry name" value="Kazal-type serine protease inhibitors"/>
    <property type="match status" value="1"/>
</dbReference>
<dbReference type="EMBL" id="OE004847">
    <property type="protein sequence ID" value="CAD7461504.1"/>
    <property type="molecule type" value="Genomic_DNA"/>
</dbReference>
<reference evidence="1" key="1">
    <citation type="submission" date="2020-11" db="EMBL/GenBank/DDBJ databases">
        <authorList>
            <person name="Tran Van P."/>
        </authorList>
    </citation>
    <scope>NUCLEOTIDE SEQUENCE</scope>
</reference>
<organism evidence="1">
    <name type="scientific">Timema tahoe</name>
    <dbReference type="NCBI Taxonomy" id="61484"/>
    <lineage>
        <taxon>Eukaryota</taxon>
        <taxon>Metazoa</taxon>
        <taxon>Ecdysozoa</taxon>
        <taxon>Arthropoda</taxon>
        <taxon>Hexapoda</taxon>
        <taxon>Insecta</taxon>
        <taxon>Pterygota</taxon>
        <taxon>Neoptera</taxon>
        <taxon>Polyneoptera</taxon>
        <taxon>Phasmatodea</taxon>
        <taxon>Timematodea</taxon>
        <taxon>Timematoidea</taxon>
        <taxon>Timematidae</taxon>
        <taxon>Timema</taxon>
    </lineage>
</organism>
<evidence type="ECO:0000313" key="1">
    <source>
        <dbReference type="EMBL" id="CAD7461504.1"/>
    </source>
</evidence>
<dbReference type="InterPro" id="IPR036058">
    <property type="entry name" value="Kazal_dom_sf"/>
</dbReference>